<dbReference type="KEGG" id="rtn:A6122_2874"/>
<dbReference type="InterPro" id="IPR041698">
    <property type="entry name" value="Methyltransf_25"/>
</dbReference>
<dbReference type="Gene3D" id="3.40.50.150">
    <property type="entry name" value="Vaccinia Virus protein VP39"/>
    <property type="match status" value="1"/>
</dbReference>
<evidence type="ECO:0000259" key="2">
    <source>
        <dbReference type="Pfam" id="PF13649"/>
    </source>
</evidence>
<dbReference type="PATRIC" id="fig|33888.3.peg.3231"/>
<proteinExistence type="predicted"/>
<gene>
    <name evidence="3" type="ORF">A6122_2874</name>
</gene>
<dbReference type="AlphaFoldDB" id="A0A160KVK5"/>
<name>A0A160KVK5_9MICO</name>
<feature type="domain" description="Methyltransferase" evidence="2">
    <location>
        <begin position="40"/>
        <end position="132"/>
    </location>
</feature>
<keyword evidence="4" id="KW-1185">Reference proteome</keyword>
<dbReference type="STRING" id="33888.A6122_2874"/>
<dbReference type="SUPFAM" id="SSF53335">
    <property type="entry name" value="S-adenosyl-L-methionine-dependent methyltransferases"/>
    <property type="match status" value="1"/>
</dbReference>
<dbReference type="PANTHER" id="PTHR43861">
    <property type="entry name" value="TRANS-ACONITATE 2-METHYLTRANSFERASE-RELATED"/>
    <property type="match status" value="1"/>
</dbReference>
<dbReference type="CDD" id="cd02440">
    <property type="entry name" value="AdoMet_MTases"/>
    <property type="match status" value="1"/>
</dbReference>
<dbReference type="PANTHER" id="PTHR43861:SF3">
    <property type="entry name" value="PUTATIVE (AFU_ORTHOLOGUE AFUA_2G14390)-RELATED"/>
    <property type="match status" value="1"/>
</dbReference>
<dbReference type="Pfam" id="PF13649">
    <property type="entry name" value="Methyltransf_25"/>
    <property type="match status" value="1"/>
</dbReference>
<dbReference type="GO" id="GO:0016740">
    <property type="term" value="F:transferase activity"/>
    <property type="evidence" value="ECO:0007669"/>
    <property type="project" value="UniProtKB-KW"/>
</dbReference>
<dbReference type="EMBL" id="CP015515">
    <property type="protein sequence ID" value="AND17982.1"/>
    <property type="molecule type" value="Genomic_DNA"/>
</dbReference>
<sequence length="208" mass="22002">MSTAREHWEARYADSDRIWSGRPNATLVGLVGSLPPGRALDLGAGEGADALWLASLGWSVTGLDLSETALDRAREAATAQGVSVDFVQADLAGEWPVEGRFDLVTASFLHSMVEFPRIDVLRQAAGVVAPGGRLAVVSHAAPPPWASNDEHQHGVMRLAGPGEELAELALDPSEWTAQVVETRERAATAPDGTAAVLLDGVLLLQRRA</sequence>
<evidence type="ECO:0000256" key="1">
    <source>
        <dbReference type="ARBA" id="ARBA00022679"/>
    </source>
</evidence>
<evidence type="ECO:0000313" key="4">
    <source>
        <dbReference type="Proteomes" id="UP000077071"/>
    </source>
</evidence>
<reference evidence="3 4" key="1">
    <citation type="submission" date="2016-05" db="EMBL/GenBank/DDBJ databases">
        <title>Complete genome sequence of Rathayibacter tritici NCPPB 1953.</title>
        <authorList>
            <person name="Park J."/>
            <person name="Lee H.-H."/>
            <person name="Lee S.-W."/>
            <person name="Seo Y.-S."/>
        </authorList>
    </citation>
    <scope>NUCLEOTIDE SEQUENCE [LARGE SCALE GENOMIC DNA]</scope>
    <source>
        <strain evidence="3 4">NCPPB 1953</strain>
    </source>
</reference>
<protein>
    <recommendedName>
        <fullName evidence="2">Methyltransferase domain-containing protein</fullName>
    </recommendedName>
</protein>
<dbReference type="OrthoDB" id="9786503at2"/>
<dbReference type="RefSeq" id="WP_068256612.1">
    <property type="nucleotide sequence ID" value="NZ_CP015515.1"/>
</dbReference>
<organism evidence="3 4">
    <name type="scientific">Rathayibacter tritici</name>
    <dbReference type="NCBI Taxonomy" id="33888"/>
    <lineage>
        <taxon>Bacteria</taxon>
        <taxon>Bacillati</taxon>
        <taxon>Actinomycetota</taxon>
        <taxon>Actinomycetes</taxon>
        <taxon>Micrococcales</taxon>
        <taxon>Microbacteriaceae</taxon>
        <taxon>Rathayibacter</taxon>
    </lineage>
</organism>
<evidence type="ECO:0000313" key="3">
    <source>
        <dbReference type="EMBL" id="AND17982.1"/>
    </source>
</evidence>
<dbReference type="Proteomes" id="UP000077071">
    <property type="component" value="Chromosome"/>
</dbReference>
<dbReference type="InterPro" id="IPR029063">
    <property type="entry name" value="SAM-dependent_MTases_sf"/>
</dbReference>
<keyword evidence="1" id="KW-0808">Transferase</keyword>
<accession>A0A160KVK5</accession>